<comment type="caution">
    <text evidence="2">The sequence shown here is derived from an EMBL/GenBank/DDBJ whole genome shotgun (WGS) entry which is preliminary data.</text>
</comment>
<evidence type="ECO:0000313" key="3">
    <source>
        <dbReference type="Proteomes" id="UP000634011"/>
    </source>
</evidence>
<evidence type="ECO:0000256" key="1">
    <source>
        <dbReference type="SAM" id="Phobius"/>
    </source>
</evidence>
<reference evidence="2" key="1">
    <citation type="submission" date="2020-08" db="EMBL/GenBank/DDBJ databases">
        <title>Novel species isolated from subtropical streams in China.</title>
        <authorList>
            <person name="Lu H."/>
        </authorList>
    </citation>
    <scope>NUCLEOTIDE SEQUENCE</scope>
    <source>
        <strain evidence="2">KACC 12607</strain>
    </source>
</reference>
<keyword evidence="1" id="KW-0812">Transmembrane</keyword>
<feature type="transmembrane region" description="Helical" evidence="1">
    <location>
        <begin position="86"/>
        <end position="105"/>
    </location>
</feature>
<feature type="transmembrane region" description="Helical" evidence="1">
    <location>
        <begin position="117"/>
        <end position="143"/>
    </location>
</feature>
<feature type="transmembrane region" description="Helical" evidence="1">
    <location>
        <begin position="269"/>
        <end position="288"/>
    </location>
</feature>
<keyword evidence="1" id="KW-1133">Transmembrane helix</keyword>
<feature type="transmembrane region" description="Helical" evidence="1">
    <location>
        <begin position="21"/>
        <end position="41"/>
    </location>
</feature>
<proteinExistence type="predicted"/>
<sequence length="344" mass="39062">MPVSGDHVTTKNFGSRKRSRGLSFSIKMLLFGIFFVLFFLAPQLPDYETYRKIYESGGGHLAAFGRDLGFVVLIQLASQLLSYDEFRFAVLLFIEILIFDSLSRLQKFHQYRISPHIVTVLVPIILLKFGAQIREGLALVLWLRVLLCAKVHPRALHFLVMALLSVLIHMGTAPLWLLLFAAFYLQKFKNISILISSIVYAAFIYEVSNVSRLDVDAFSGLNTEIVVPDISQIIYWTIFPLIMVHTIFCKKLDLRGNQRFSLPIRGFSVVLKSAMIGLLLGLCLQIANNGFSFLQKGIFADLLRVESLILMLFCIYLVLIGKTRYAIYLSFFLILDTVRTLMAA</sequence>
<feature type="transmembrane region" description="Helical" evidence="1">
    <location>
        <begin position="230"/>
        <end position="248"/>
    </location>
</feature>
<feature type="transmembrane region" description="Helical" evidence="1">
    <location>
        <begin position="308"/>
        <end position="335"/>
    </location>
</feature>
<evidence type="ECO:0000313" key="2">
    <source>
        <dbReference type="EMBL" id="MBC3864187.1"/>
    </source>
</evidence>
<evidence type="ECO:0008006" key="4">
    <source>
        <dbReference type="Google" id="ProtNLM"/>
    </source>
</evidence>
<keyword evidence="3" id="KW-1185">Reference proteome</keyword>
<organism evidence="2 3">
    <name type="scientific">Undibacterium jejuense</name>
    <dbReference type="NCBI Taxonomy" id="1344949"/>
    <lineage>
        <taxon>Bacteria</taxon>
        <taxon>Pseudomonadati</taxon>
        <taxon>Pseudomonadota</taxon>
        <taxon>Betaproteobacteria</taxon>
        <taxon>Burkholderiales</taxon>
        <taxon>Oxalobacteraceae</taxon>
        <taxon>Undibacterium</taxon>
    </lineage>
</organism>
<protein>
    <recommendedName>
        <fullName evidence="4">EpsG family protein</fullName>
    </recommendedName>
</protein>
<feature type="transmembrane region" description="Helical" evidence="1">
    <location>
        <begin position="191"/>
        <end position="210"/>
    </location>
</feature>
<dbReference type="AlphaFoldDB" id="A0A923HGN9"/>
<dbReference type="Proteomes" id="UP000634011">
    <property type="component" value="Unassembled WGS sequence"/>
</dbReference>
<feature type="transmembrane region" description="Helical" evidence="1">
    <location>
        <begin position="155"/>
        <end position="184"/>
    </location>
</feature>
<dbReference type="RefSeq" id="WP_186914130.1">
    <property type="nucleotide sequence ID" value="NZ_JACOFV010000024.1"/>
</dbReference>
<name>A0A923HGN9_9BURK</name>
<accession>A0A923HGN9</accession>
<dbReference type="EMBL" id="JACOFV010000024">
    <property type="protein sequence ID" value="MBC3864187.1"/>
    <property type="molecule type" value="Genomic_DNA"/>
</dbReference>
<keyword evidence="1" id="KW-0472">Membrane</keyword>
<gene>
    <name evidence="2" type="ORF">H8K32_18955</name>
</gene>